<dbReference type="InterPro" id="IPR036942">
    <property type="entry name" value="Beta-barrel_TonB_sf"/>
</dbReference>
<proteinExistence type="inferred from homology"/>
<keyword evidence="8 14" id="KW-0675">Receptor</keyword>
<organism evidence="14 15">
    <name type="scientific">Hyphobacterium vulgare</name>
    <dbReference type="NCBI Taxonomy" id="1736751"/>
    <lineage>
        <taxon>Bacteria</taxon>
        <taxon>Pseudomonadati</taxon>
        <taxon>Pseudomonadota</taxon>
        <taxon>Alphaproteobacteria</taxon>
        <taxon>Maricaulales</taxon>
        <taxon>Maricaulaceae</taxon>
        <taxon>Hyphobacterium</taxon>
    </lineage>
</organism>
<evidence type="ECO:0000256" key="8">
    <source>
        <dbReference type="ARBA" id="ARBA00023170"/>
    </source>
</evidence>
<evidence type="ECO:0000256" key="9">
    <source>
        <dbReference type="ARBA" id="ARBA00023237"/>
    </source>
</evidence>
<evidence type="ECO:0000313" key="14">
    <source>
        <dbReference type="EMBL" id="MFC2925410.1"/>
    </source>
</evidence>
<dbReference type="Pfam" id="PF00593">
    <property type="entry name" value="TonB_dep_Rec_b-barrel"/>
    <property type="match status" value="1"/>
</dbReference>
<keyword evidence="5" id="KW-0732">Signal</keyword>
<dbReference type="InterPro" id="IPR039426">
    <property type="entry name" value="TonB-dep_rcpt-like"/>
</dbReference>
<evidence type="ECO:0000256" key="1">
    <source>
        <dbReference type="ARBA" id="ARBA00004571"/>
    </source>
</evidence>
<dbReference type="PANTHER" id="PTHR30069:SF29">
    <property type="entry name" value="HEMOGLOBIN AND HEMOGLOBIN-HAPTOGLOBIN-BINDING PROTEIN 1-RELATED"/>
    <property type="match status" value="1"/>
</dbReference>
<dbReference type="InterPro" id="IPR037066">
    <property type="entry name" value="Plug_dom_sf"/>
</dbReference>
<keyword evidence="6 11" id="KW-0798">TonB box</keyword>
<dbReference type="Pfam" id="PF07715">
    <property type="entry name" value="Plug"/>
    <property type="match status" value="1"/>
</dbReference>
<evidence type="ECO:0000259" key="12">
    <source>
        <dbReference type="Pfam" id="PF00593"/>
    </source>
</evidence>
<gene>
    <name evidence="14" type="ORF">ACFOOR_04750</name>
</gene>
<dbReference type="RefSeq" id="WP_343164808.1">
    <property type="nucleotide sequence ID" value="NZ_JBHRSV010000003.1"/>
</dbReference>
<keyword evidence="15" id="KW-1185">Reference proteome</keyword>
<dbReference type="EMBL" id="JBHRSV010000003">
    <property type="protein sequence ID" value="MFC2925410.1"/>
    <property type="molecule type" value="Genomic_DNA"/>
</dbReference>
<evidence type="ECO:0000256" key="11">
    <source>
        <dbReference type="RuleBase" id="RU003357"/>
    </source>
</evidence>
<comment type="similarity">
    <text evidence="10 11">Belongs to the TonB-dependent receptor family.</text>
</comment>
<dbReference type="InterPro" id="IPR012910">
    <property type="entry name" value="Plug_dom"/>
</dbReference>
<comment type="subcellular location">
    <subcellularLocation>
        <location evidence="1 10">Cell outer membrane</location>
        <topology evidence="1 10">Multi-pass membrane protein</topology>
    </subcellularLocation>
</comment>
<evidence type="ECO:0000256" key="6">
    <source>
        <dbReference type="ARBA" id="ARBA00023077"/>
    </source>
</evidence>
<dbReference type="Gene3D" id="2.170.130.10">
    <property type="entry name" value="TonB-dependent receptor, plug domain"/>
    <property type="match status" value="1"/>
</dbReference>
<reference evidence="15" key="1">
    <citation type="journal article" date="2019" name="Int. J. Syst. Evol. Microbiol.">
        <title>The Global Catalogue of Microorganisms (GCM) 10K type strain sequencing project: providing services to taxonomists for standard genome sequencing and annotation.</title>
        <authorList>
            <consortium name="The Broad Institute Genomics Platform"/>
            <consortium name="The Broad Institute Genome Sequencing Center for Infectious Disease"/>
            <person name="Wu L."/>
            <person name="Ma J."/>
        </authorList>
    </citation>
    <scope>NUCLEOTIDE SEQUENCE [LARGE SCALE GENOMIC DNA]</scope>
    <source>
        <strain evidence="15">KCTC 52487</strain>
    </source>
</reference>
<evidence type="ECO:0000259" key="13">
    <source>
        <dbReference type="Pfam" id="PF07715"/>
    </source>
</evidence>
<keyword evidence="3 10" id="KW-1134">Transmembrane beta strand</keyword>
<evidence type="ECO:0000256" key="5">
    <source>
        <dbReference type="ARBA" id="ARBA00022729"/>
    </source>
</evidence>
<name>A0ABV6ZVG4_9PROT</name>
<evidence type="ECO:0000256" key="3">
    <source>
        <dbReference type="ARBA" id="ARBA00022452"/>
    </source>
</evidence>
<dbReference type="PANTHER" id="PTHR30069">
    <property type="entry name" value="TONB-DEPENDENT OUTER MEMBRANE RECEPTOR"/>
    <property type="match status" value="1"/>
</dbReference>
<dbReference type="SUPFAM" id="SSF56935">
    <property type="entry name" value="Porins"/>
    <property type="match status" value="1"/>
</dbReference>
<sequence>MTSAVTLLAPEEIELRGPVLADALRAVPGLAVSRSGPAGSLTDVRLRGSEANHVLVLIDGIEASVPFTGGFNFSQTPAFGVERVEVLRGEQSALWGSDAIGGVINILTHAGTPDTRLSAFAEAGSFETRQAGGSLSGTRGSLSGGMSASLYATEGIDAAGLGGEEDGFDLRGVSASGTLGLSLGISVEGAARLTAYTTEYDADTDFDGRLNDTANETDGLRHGARLAVIAEPGAIRLPWRSELALSLVSDVAENLDAGVFAGETEGRRWQAFYQGTANWSGWGGEHRLTVLAEHEAERFSAFSGPGAGDNQVRELSNDALAFDYSATAGRLSLHASARQDWNERFDDALTWRIGAAHAFDAVGGRLRASFGEGVKNPGIYELYGFFPGFFTGNPGLVPERSRGWEIGWDQQFGDTLRLGLSAYGSTLDDEIFTDFAPVPATARNRATQSERRGVEIEGEWQAYPALMVRGSATFSEAEENGTPEIRRPDRLASLSVTWSPVDRPFRAGFAADHVGEQTDTDFVAFTNVSLPAYTLVSGRFAWSVIDRLELYVRGDNLLDEEYRDVVGYAAPGRGLYLGLRLGH</sequence>
<keyword evidence="9 10" id="KW-0998">Cell outer membrane</keyword>
<dbReference type="Proteomes" id="UP001595379">
    <property type="component" value="Unassembled WGS sequence"/>
</dbReference>
<evidence type="ECO:0000256" key="7">
    <source>
        <dbReference type="ARBA" id="ARBA00023136"/>
    </source>
</evidence>
<evidence type="ECO:0000256" key="10">
    <source>
        <dbReference type="PROSITE-ProRule" id="PRU01360"/>
    </source>
</evidence>
<feature type="domain" description="TonB-dependent receptor-like beta-barrel" evidence="12">
    <location>
        <begin position="169"/>
        <end position="557"/>
    </location>
</feature>
<keyword evidence="4 10" id="KW-0812">Transmembrane</keyword>
<dbReference type="Gene3D" id="2.40.170.20">
    <property type="entry name" value="TonB-dependent receptor, beta-barrel domain"/>
    <property type="match status" value="1"/>
</dbReference>
<evidence type="ECO:0000256" key="2">
    <source>
        <dbReference type="ARBA" id="ARBA00022448"/>
    </source>
</evidence>
<evidence type="ECO:0000313" key="15">
    <source>
        <dbReference type="Proteomes" id="UP001595379"/>
    </source>
</evidence>
<feature type="domain" description="TonB-dependent receptor plug" evidence="13">
    <location>
        <begin position="2"/>
        <end position="103"/>
    </location>
</feature>
<evidence type="ECO:0000256" key="4">
    <source>
        <dbReference type="ARBA" id="ARBA00022692"/>
    </source>
</evidence>
<keyword evidence="7 10" id="KW-0472">Membrane</keyword>
<dbReference type="InterPro" id="IPR000531">
    <property type="entry name" value="Beta-barrel_TonB"/>
</dbReference>
<comment type="caution">
    <text evidence="14">The sequence shown here is derived from an EMBL/GenBank/DDBJ whole genome shotgun (WGS) entry which is preliminary data.</text>
</comment>
<dbReference type="PROSITE" id="PS52016">
    <property type="entry name" value="TONB_DEPENDENT_REC_3"/>
    <property type="match status" value="1"/>
</dbReference>
<keyword evidence="2 10" id="KW-0813">Transport</keyword>
<protein>
    <submittedName>
        <fullName evidence="14">TonB-dependent receptor plug domain-containing protein</fullName>
    </submittedName>
</protein>
<accession>A0ABV6ZVG4</accession>